<dbReference type="Proteomes" id="UP001589610">
    <property type="component" value="Unassembled WGS sequence"/>
</dbReference>
<feature type="region of interest" description="Disordered" evidence="1">
    <location>
        <begin position="40"/>
        <end position="60"/>
    </location>
</feature>
<name>A0ABV5TA14_9ACTN</name>
<gene>
    <name evidence="2" type="ORF">ACFFRH_10525</name>
</gene>
<dbReference type="RefSeq" id="WP_344745342.1">
    <property type="nucleotide sequence ID" value="NZ_BAAAWW010000064.1"/>
</dbReference>
<evidence type="ECO:0008006" key="4">
    <source>
        <dbReference type="Google" id="ProtNLM"/>
    </source>
</evidence>
<feature type="compositionally biased region" description="Basic and acidic residues" evidence="1">
    <location>
        <begin position="49"/>
        <end position="60"/>
    </location>
</feature>
<comment type="caution">
    <text evidence="2">The sequence shown here is derived from an EMBL/GenBank/DDBJ whole genome shotgun (WGS) entry which is preliminary data.</text>
</comment>
<reference evidence="2 3" key="1">
    <citation type="submission" date="2024-09" db="EMBL/GenBank/DDBJ databases">
        <authorList>
            <person name="Sun Q."/>
            <person name="Mori K."/>
        </authorList>
    </citation>
    <scope>NUCLEOTIDE SEQUENCE [LARGE SCALE GENOMIC DNA]</scope>
    <source>
        <strain evidence="2 3">JCM 3028</strain>
    </source>
</reference>
<protein>
    <recommendedName>
        <fullName evidence="4">Transposase</fullName>
    </recommendedName>
</protein>
<dbReference type="EMBL" id="JBHMBS010000004">
    <property type="protein sequence ID" value="MFB9675923.1"/>
    <property type="molecule type" value="Genomic_DNA"/>
</dbReference>
<sequence length="60" mass="6835">MKYFEETGHIWRTLVPKFGQASTVQGELLCADEKLRDETTRNGNINWDGGHERLPRMSGG</sequence>
<organism evidence="2 3">
    <name type="scientific">Streptosporangium vulgare</name>
    <dbReference type="NCBI Taxonomy" id="46190"/>
    <lineage>
        <taxon>Bacteria</taxon>
        <taxon>Bacillati</taxon>
        <taxon>Actinomycetota</taxon>
        <taxon>Actinomycetes</taxon>
        <taxon>Streptosporangiales</taxon>
        <taxon>Streptosporangiaceae</taxon>
        <taxon>Streptosporangium</taxon>
    </lineage>
</organism>
<accession>A0ABV5TA14</accession>
<evidence type="ECO:0000313" key="2">
    <source>
        <dbReference type="EMBL" id="MFB9675923.1"/>
    </source>
</evidence>
<evidence type="ECO:0000256" key="1">
    <source>
        <dbReference type="SAM" id="MobiDB-lite"/>
    </source>
</evidence>
<evidence type="ECO:0000313" key="3">
    <source>
        <dbReference type="Proteomes" id="UP001589610"/>
    </source>
</evidence>
<proteinExistence type="predicted"/>
<keyword evidence="3" id="KW-1185">Reference proteome</keyword>